<proteinExistence type="predicted"/>
<organism evidence="1 2">
    <name type="scientific">Nitrosomonas nitrosa</name>
    <dbReference type="NCBI Taxonomy" id="52442"/>
    <lineage>
        <taxon>Bacteria</taxon>
        <taxon>Pseudomonadati</taxon>
        <taxon>Pseudomonadota</taxon>
        <taxon>Betaproteobacteria</taxon>
        <taxon>Nitrosomonadales</taxon>
        <taxon>Nitrosomonadaceae</taxon>
        <taxon>Nitrosomonas</taxon>
    </lineage>
</organism>
<comment type="caution">
    <text evidence="1">The sequence shown here is derived from an EMBL/GenBank/DDBJ whole genome shotgun (WGS) entry which is preliminary data.</text>
</comment>
<protein>
    <submittedName>
        <fullName evidence="1">Uncharacterized protein</fullName>
    </submittedName>
</protein>
<dbReference type="EMBL" id="CAJNAP010000016">
    <property type="protein sequence ID" value="CAE6506807.1"/>
    <property type="molecule type" value="Genomic_DNA"/>
</dbReference>
<dbReference type="Proteomes" id="UP000601736">
    <property type="component" value="Unassembled WGS sequence"/>
</dbReference>
<dbReference type="AlphaFoldDB" id="A0A8H9D960"/>
<evidence type="ECO:0000313" key="1">
    <source>
        <dbReference type="EMBL" id="CAE6506807.1"/>
    </source>
</evidence>
<evidence type="ECO:0000313" key="2">
    <source>
        <dbReference type="Proteomes" id="UP000601736"/>
    </source>
</evidence>
<name>A0A8H9D960_9PROT</name>
<accession>A0A8H9D960</accession>
<gene>
    <name evidence="1" type="ORF">NMYAN_230021</name>
</gene>
<reference evidence="1" key="1">
    <citation type="submission" date="2021-02" db="EMBL/GenBank/DDBJ databases">
        <authorList>
            <person name="Han P."/>
        </authorList>
    </citation>
    <scope>NUCLEOTIDE SEQUENCE</scope>
    <source>
        <strain evidence="1">Nitrosomonas nitrosa 18-3D</strain>
    </source>
</reference>
<sequence length="95" mass="11118">MVVTINHLEQSGATLDFMFQKPFHSMRKFIEAITEIRYSEAKQFKETNQQNIFNLVASGYSSCEYLPYLHIPWPVFRETALWSESSPARPHQHAL</sequence>